<keyword evidence="3" id="KW-1185">Reference proteome</keyword>
<gene>
    <name evidence="2" type="ORF">GCM10011352_21540</name>
</gene>
<evidence type="ECO:0000313" key="2">
    <source>
        <dbReference type="EMBL" id="GGB95138.1"/>
    </source>
</evidence>
<dbReference type="PANTHER" id="PTHR21174:SF0">
    <property type="entry name" value="HD PHOSPHOHYDROLASE FAMILY PROTEIN-RELATED"/>
    <property type="match status" value="1"/>
</dbReference>
<dbReference type="InterPro" id="IPR009218">
    <property type="entry name" value="HD_phosphohydro"/>
</dbReference>
<sequence length="234" mass="26882">MKMSAERFEKLWARNVAPDGNAWSAAEAYAYLEKQYSQPSRSYHDQTHIDQCLGWLDRYAETVDDPDAVELAIWFHDACYLPSPQGHEERSARLFNLMVADGMSSAGKEKIIKMIGYTTHSGAPQTSEEALLVDIDLASFCRPWHQFLIDTVKCRCEKKDIDDLEFCERQICFLNGLAARPHIYFSPPFRKYHEAEARENIARILELLEQRKERLAAMRLEAQQSKPGRHGSGL</sequence>
<evidence type="ECO:0000256" key="1">
    <source>
        <dbReference type="SAM" id="Coils"/>
    </source>
</evidence>
<reference evidence="3" key="1">
    <citation type="journal article" date="2019" name="Int. J. Syst. Evol. Microbiol.">
        <title>The Global Catalogue of Microorganisms (GCM) 10K type strain sequencing project: providing services to taxonomists for standard genome sequencing and annotation.</title>
        <authorList>
            <consortium name="The Broad Institute Genomics Platform"/>
            <consortium name="The Broad Institute Genome Sequencing Center for Infectious Disease"/>
            <person name="Wu L."/>
            <person name="Ma J."/>
        </authorList>
    </citation>
    <scope>NUCLEOTIDE SEQUENCE [LARGE SCALE GENOMIC DNA]</scope>
    <source>
        <strain evidence="3">CGMCC 1.15341</strain>
    </source>
</reference>
<keyword evidence="1" id="KW-0175">Coiled coil</keyword>
<name>A0ABQ1KE28_9GAMM</name>
<evidence type="ECO:0008006" key="4">
    <source>
        <dbReference type="Google" id="ProtNLM"/>
    </source>
</evidence>
<dbReference type="PIRSF" id="PIRSF035170">
    <property type="entry name" value="HD_phosphohydro"/>
    <property type="match status" value="1"/>
</dbReference>
<dbReference type="RefSeq" id="WP_188748128.1">
    <property type="nucleotide sequence ID" value="NZ_BMIJ01000004.1"/>
</dbReference>
<dbReference type="Proteomes" id="UP000629025">
    <property type="component" value="Unassembled WGS sequence"/>
</dbReference>
<accession>A0ABQ1KE28</accession>
<dbReference type="PANTHER" id="PTHR21174">
    <property type="match status" value="1"/>
</dbReference>
<comment type="caution">
    <text evidence="2">The sequence shown here is derived from an EMBL/GenBank/DDBJ whole genome shotgun (WGS) entry which is preliminary data.</text>
</comment>
<feature type="coiled-coil region" evidence="1">
    <location>
        <begin position="194"/>
        <end position="225"/>
    </location>
</feature>
<dbReference type="EMBL" id="BMIJ01000004">
    <property type="protein sequence ID" value="GGB95138.1"/>
    <property type="molecule type" value="Genomic_DNA"/>
</dbReference>
<protein>
    <recommendedName>
        <fullName evidence="4">Metal-dependent HD superfamily phosphohydrolase</fullName>
    </recommendedName>
</protein>
<proteinExistence type="predicted"/>
<dbReference type="SUPFAM" id="SSF109604">
    <property type="entry name" value="HD-domain/PDEase-like"/>
    <property type="match status" value="1"/>
</dbReference>
<dbReference type="Gene3D" id="1.10.3210.10">
    <property type="entry name" value="Hypothetical protein af1432"/>
    <property type="match status" value="1"/>
</dbReference>
<evidence type="ECO:0000313" key="3">
    <source>
        <dbReference type="Proteomes" id="UP000629025"/>
    </source>
</evidence>
<organism evidence="2 3">
    <name type="scientific">Marinobacterium zhoushanense</name>
    <dbReference type="NCBI Taxonomy" id="1679163"/>
    <lineage>
        <taxon>Bacteria</taxon>
        <taxon>Pseudomonadati</taxon>
        <taxon>Pseudomonadota</taxon>
        <taxon>Gammaproteobacteria</taxon>
        <taxon>Oceanospirillales</taxon>
        <taxon>Oceanospirillaceae</taxon>
        <taxon>Marinobacterium</taxon>
    </lineage>
</organism>